<evidence type="ECO:0000313" key="7">
    <source>
        <dbReference type="EMBL" id="RUS78210.1"/>
    </source>
</evidence>
<comment type="caution">
    <text evidence="7">The sequence shown here is derived from an EMBL/GenBank/DDBJ whole genome shotgun (WGS) entry which is preliminary data.</text>
</comment>
<dbReference type="InterPro" id="IPR029071">
    <property type="entry name" value="Ubiquitin-like_domsf"/>
</dbReference>
<feature type="region of interest" description="Disordered" evidence="5">
    <location>
        <begin position="19"/>
        <end position="42"/>
    </location>
</feature>
<dbReference type="Gene3D" id="3.30.170.10">
    <property type="entry name" value="Cyclin-dependent kinase, regulatory subunit"/>
    <property type="match status" value="1"/>
</dbReference>
<evidence type="ECO:0000313" key="8">
    <source>
        <dbReference type="Proteomes" id="UP000271974"/>
    </source>
</evidence>
<dbReference type="EMBL" id="RQTK01000525">
    <property type="protein sequence ID" value="RUS78210.1"/>
    <property type="molecule type" value="Genomic_DNA"/>
</dbReference>
<keyword evidence="2 4" id="KW-0132">Cell division</keyword>
<name>A0A433T9L5_ELYCH</name>
<evidence type="ECO:0000256" key="5">
    <source>
        <dbReference type="SAM" id="MobiDB-lite"/>
    </source>
</evidence>
<dbReference type="Proteomes" id="UP000271974">
    <property type="component" value="Unassembled WGS sequence"/>
</dbReference>
<dbReference type="PROSITE" id="PS50053">
    <property type="entry name" value="UBIQUITIN_2"/>
    <property type="match status" value="1"/>
</dbReference>
<dbReference type="Pfam" id="PF01111">
    <property type="entry name" value="CKS"/>
    <property type="match status" value="1"/>
</dbReference>
<dbReference type="STRING" id="188477.A0A433T9L5"/>
<dbReference type="CDD" id="cd17039">
    <property type="entry name" value="Ubl_ubiquitin_like"/>
    <property type="match status" value="1"/>
</dbReference>
<sequence>MGQSVVSVLKNYLWQNQSETSLPPSHRARGENVAENVDPVPDPDARVTQNDHGSGALIPEALPNIRLLVNHELPDGSGNEHNITFHPRSTVSQLRATMETFSGIPQENIYFIFQTSLLDDNRTLYEQEVESWDRITMRDNRLTKFTWLSRLRVKSLCFKPQLKRMCSYIFSLIVNSFENTRSASSFTMPQDQISYSDKYFDDKYEYRHVILPSDIAKLVPKNHLMTETEWRNLGVQQSPGWIHYMVHAPEPHVLLFRRPLPESQQQQNGVAGQGQPVFVG</sequence>
<dbReference type="FunFam" id="3.30.170.10:FF:000001">
    <property type="entry name" value="Cyclin-dependent kinases regulatory subunit"/>
    <property type="match status" value="1"/>
</dbReference>
<dbReference type="InterPro" id="IPR000789">
    <property type="entry name" value="Cyclin-dep_kinase_reg-sub"/>
</dbReference>
<evidence type="ECO:0000259" key="6">
    <source>
        <dbReference type="PROSITE" id="PS50053"/>
    </source>
</evidence>
<keyword evidence="3 4" id="KW-0131">Cell cycle</keyword>
<comment type="function">
    <text evidence="4">Binds to the catalytic subunit of the cyclin dependent kinases and is essential for their biological function.</text>
</comment>
<dbReference type="OrthoDB" id="440676at2759"/>
<dbReference type="PROSITE" id="PS00945">
    <property type="entry name" value="CKS_2"/>
    <property type="match status" value="1"/>
</dbReference>
<dbReference type="Pfam" id="PF00240">
    <property type="entry name" value="ubiquitin"/>
    <property type="match status" value="1"/>
</dbReference>
<gene>
    <name evidence="7" type="ORF">EGW08_014024</name>
</gene>
<dbReference type="InterPro" id="IPR036858">
    <property type="entry name" value="Cyclin-dep_kinase_reg-sub_sf"/>
</dbReference>
<dbReference type="InterPro" id="IPR000626">
    <property type="entry name" value="Ubiquitin-like_dom"/>
</dbReference>
<reference evidence="7 8" key="1">
    <citation type="submission" date="2019-01" db="EMBL/GenBank/DDBJ databases">
        <title>A draft genome assembly of the solar-powered sea slug Elysia chlorotica.</title>
        <authorList>
            <person name="Cai H."/>
            <person name="Li Q."/>
            <person name="Fang X."/>
            <person name="Li J."/>
            <person name="Curtis N.E."/>
            <person name="Altenburger A."/>
            <person name="Shibata T."/>
            <person name="Feng M."/>
            <person name="Maeda T."/>
            <person name="Schwartz J.A."/>
            <person name="Shigenobu S."/>
            <person name="Lundholm N."/>
            <person name="Nishiyama T."/>
            <person name="Yang H."/>
            <person name="Hasebe M."/>
            <person name="Li S."/>
            <person name="Pierce S.K."/>
            <person name="Wang J."/>
        </authorList>
    </citation>
    <scope>NUCLEOTIDE SEQUENCE [LARGE SCALE GENOMIC DNA]</scope>
    <source>
        <strain evidence="7">EC2010</strain>
        <tissue evidence="7">Whole organism of an adult</tissue>
    </source>
</reference>
<evidence type="ECO:0000256" key="1">
    <source>
        <dbReference type="ARBA" id="ARBA00007782"/>
    </source>
</evidence>
<organism evidence="7 8">
    <name type="scientific">Elysia chlorotica</name>
    <name type="common">Eastern emerald elysia</name>
    <name type="synonym">Sea slug</name>
    <dbReference type="NCBI Taxonomy" id="188477"/>
    <lineage>
        <taxon>Eukaryota</taxon>
        <taxon>Metazoa</taxon>
        <taxon>Spiralia</taxon>
        <taxon>Lophotrochozoa</taxon>
        <taxon>Mollusca</taxon>
        <taxon>Gastropoda</taxon>
        <taxon>Heterobranchia</taxon>
        <taxon>Euthyneura</taxon>
        <taxon>Panpulmonata</taxon>
        <taxon>Sacoglossa</taxon>
        <taxon>Placobranchoidea</taxon>
        <taxon>Plakobranchidae</taxon>
        <taxon>Elysia</taxon>
    </lineage>
</organism>
<accession>A0A433T9L5</accession>
<evidence type="ECO:0000256" key="4">
    <source>
        <dbReference type="RuleBase" id="RU311113"/>
    </source>
</evidence>
<dbReference type="AlphaFoldDB" id="A0A433T9L5"/>
<dbReference type="SMART" id="SM01084">
    <property type="entry name" value="CKS"/>
    <property type="match status" value="1"/>
</dbReference>
<dbReference type="PANTHER" id="PTHR23415">
    <property type="entry name" value="CYCLIN-DEPENDENT KINASES REGULATORY SUBUNIT/60S RIBOSOME SUBUNIT BIOGENESIS PROTEIN NIP7"/>
    <property type="match status" value="1"/>
</dbReference>
<dbReference type="Gene3D" id="3.10.20.90">
    <property type="entry name" value="Phosphatidylinositol 3-kinase Catalytic Subunit, Chain A, domain 1"/>
    <property type="match status" value="1"/>
</dbReference>
<dbReference type="GO" id="GO:0016538">
    <property type="term" value="F:cyclin-dependent protein serine/threonine kinase regulator activity"/>
    <property type="evidence" value="ECO:0007669"/>
    <property type="project" value="InterPro"/>
</dbReference>
<dbReference type="SUPFAM" id="SSF54236">
    <property type="entry name" value="Ubiquitin-like"/>
    <property type="match status" value="1"/>
</dbReference>
<comment type="similarity">
    <text evidence="1 4">Belongs to the CKS family.</text>
</comment>
<feature type="domain" description="Ubiquitin-like" evidence="6">
    <location>
        <begin position="65"/>
        <end position="137"/>
    </location>
</feature>
<dbReference type="PRINTS" id="PR00296">
    <property type="entry name" value="CYCLINKINASE"/>
</dbReference>
<dbReference type="GO" id="GO:0051301">
    <property type="term" value="P:cell division"/>
    <property type="evidence" value="ECO:0007669"/>
    <property type="project" value="UniProtKB-UniRule"/>
</dbReference>
<dbReference type="SUPFAM" id="SSF55637">
    <property type="entry name" value="Cell cycle regulatory proteins"/>
    <property type="match status" value="1"/>
</dbReference>
<protein>
    <recommendedName>
        <fullName evidence="4">Cyclin-dependent kinases regulatory subunit</fullName>
    </recommendedName>
</protein>
<evidence type="ECO:0000256" key="3">
    <source>
        <dbReference type="ARBA" id="ARBA00023306"/>
    </source>
</evidence>
<evidence type="ECO:0000256" key="2">
    <source>
        <dbReference type="ARBA" id="ARBA00022618"/>
    </source>
</evidence>
<keyword evidence="8" id="KW-1185">Reference proteome</keyword>
<proteinExistence type="inferred from homology"/>